<name>A0A918F7U2_9DEIO</name>
<keyword evidence="2" id="KW-1185">Reference proteome</keyword>
<proteinExistence type="predicted"/>
<accession>A0A918F7U2</accession>
<sequence length="328" mass="37299">MPSAAGLPSGFVTRSSSVSVQQEINALTLQLLRDGVLRPLTPNAEQDPQRYLMDTYTATWADLLAAPTGDLHLEVSRPFGVCALRLVVTPNRPRVTSLRRLRRDLDRVHRSLFGALMQHLRTALAPFDPIFTGQDAYEGMVMLHYGDSWHEDMSEWFSERHHNEATLPSDRELLRWVERQEHSTPKGLLKVYPWRSWAGDGALLRWLEVPEVRCLQGMDVLRSVLDALAAVPNWMRCEREWTNDRASVHPGRINVIVCQETCERDPVLECYWELDEYLGEPDDVDVGVEILQALNVCDAASHQEAVQYFQLLGSLQTQIDAMWAALAD</sequence>
<dbReference type="AlphaFoldDB" id="A0A918F7U2"/>
<organism evidence="1 2">
    <name type="scientific">Deinococcus ruber</name>
    <dbReference type="NCBI Taxonomy" id="1848197"/>
    <lineage>
        <taxon>Bacteria</taxon>
        <taxon>Thermotogati</taxon>
        <taxon>Deinococcota</taxon>
        <taxon>Deinococci</taxon>
        <taxon>Deinococcales</taxon>
        <taxon>Deinococcaceae</taxon>
        <taxon>Deinococcus</taxon>
    </lineage>
</organism>
<dbReference type="RefSeq" id="WP_189091139.1">
    <property type="nucleotide sequence ID" value="NZ_BMQL01000015.1"/>
</dbReference>
<evidence type="ECO:0000313" key="1">
    <source>
        <dbReference type="EMBL" id="GGR13493.1"/>
    </source>
</evidence>
<gene>
    <name evidence="1" type="ORF">GCM10008957_28060</name>
</gene>
<comment type="caution">
    <text evidence="1">The sequence shown here is derived from an EMBL/GenBank/DDBJ whole genome shotgun (WGS) entry which is preliminary data.</text>
</comment>
<reference evidence="1" key="2">
    <citation type="submission" date="2020-09" db="EMBL/GenBank/DDBJ databases">
        <authorList>
            <person name="Sun Q."/>
            <person name="Ohkuma M."/>
        </authorList>
    </citation>
    <scope>NUCLEOTIDE SEQUENCE</scope>
    <source>
        <strain evidence="1">JCM 31311</strain>
    </source>
</reference>
<protein>
    <submittedName>
        <fullName evidence="1">Uncharacterized protein</fullName>
    </submittedName>
</protein>
<reference evidence="1" key="1">
    <citation type="journal article" date="2014" name="Int. J. Syst. Evol. Microbiol.">
        <title>Complete genome sequence of Corynebacterium casei LMG S-19264T (=DSM 44701T), isolated from a smear-ripened cheese.</title>
        <authorList>
            <consortium name="US DOE Joint Genome Institute (JGI-PGF)"/>
            <person name="Walter F."/>
            <person name="Albersmeier A."/>
            <person name="Kalinowski J."/>
            <person name="Ruckert C."/>
        </authorList>
    </citation>
    <scope>NUCLEOTIDE SEQUENCE</scope>
    <source>
        <strain evidence="1">JCM 31311</strain>
    </source>
</reference>
<evidence type="ECO:0000313" key="2">
    <source>
        <dbReference type="Proteomes" id="UP000603865"/>
    </source>
</evidence>
<dbReference type="Proteomes" id="UP000603865">
    <property type="component" value="Unassembled WGS sequence"/>
</dbReference>
<dbReference type="EMBL" id="BMQL01000015">
    <property type="protein sequence ID" value="GGR13493.1"/>
    <property type="molecule type" value="Genomic_DNA"/>
</dbReference>